<accession>A0A834RC82</accession>
<keyword evidence="4" id="KW-1185">Reference proteome</keyword>
<reference evidence="3" key="3">
    <citation type="submission" date="2022-06" db="UniProtKB">
        <authorList>
            <consortium name="EnsemblMetazoa"/>
        </authorList>
    </citation>
    <scope>IDENTIFICATION</scope>
</reference>
<proteinExistence type="predicted"/>
<evidence type="ECO:0000313" key="2">
    <source>
        <dbReference type="EMBL" id="KAF7493760.1"/>
    </source>
</evidence>
<dbReference type="OrthoDB" id="6516764at2759"/>
<protein>
    <submittedName>
        <fullName evidence="2 3">Uncharacterized protein</fullName>
    </submittedName>
</protein>
<sequence>MGNFNSSNHHHHIDLNEKRRSRNFLSLSNNHPENISKILPNLCKNDENNNANIDDNLQKPTKSSSMTASASIETEQPTLSMIRAKLMQELNQKEFLNQSTESRLPIKNDDEINLLLQQTFDVLMQNILLYQQKNPKQMDCSDEFRSSFISPSSTKSDAIRSTSRYIDDEFDWRKTPPQTSEKILCNNLALMLSQRFDDYLANCKRLRIVPSSVYKSCSNNLQNLDAIQSNDSRTKTIQTALLGSSSPQLSDRTFYLKSCPNIDRTLFDSQTNNDVSEKNARDLINRSTNSLNELMDLNSISLNQQSDCDRTTKRLMRSSSFDRRRFSLNNSNNLIATKSNLINENQNSSNLWNNLILNKNQDPQDTIRINLPEILDEKDEISILRLLIKLLSSKVRKLNDEKDYLFEQITALNEINTELSTIIQRRFEK</sequence>
<dbReference type="Proteomes" id="UP000070412">
    <property type="component" value="Unassembled WGS sequence"/>
</dbReference>
<dbReference type="EnsemblMetazoa" id="SSS_6252s_mrna">
    <property type="protein sequence ID" value="KAF7493760.1"/>
    <property type="gene ID" value="SSS_6252"/>
</dbReference>
<name>A0A834RC82_SARSC</name>
<feature type="region of interest" description="Disordered" evidence="1">
    <location>
        <begin position="38"/>
        <end position="74"/>
    </location>
</feature>
<gene>
    <name evidence="2" type="ORF">SSS_6252</name>
</gene>
<dbReference type="AlphaFoldDB" id="A0A834RC82"/>
<reference evidence="2" key="2">
    <citation type="submission" date="2020-01" db="EMBL/GenBank/DDBJ databases">
        <authorList>
            <person name="Korhonen P.K.K."/>
            <person name="Guangxu M.G."/>
            <person name="Wang T.W."/>
            <person name="Stroehlein A.J.S."/>
            <person name="Young N.D."/>
            <person name="Ang C.-S.A."/>
            <person name="Fernando D.W.F."/>
            <person name="Lu H.L."/>
            <person name="Taylor S.T."/>
            <person name="Ehtesham M.E.M."/>
            <person name="Najaraj S.H.N."/>
            <person name="Harsha G.H.G."/>
            <person name="Madugundu A.M."/>
            <person name="Renuse S.R."/>
            <person name="Holt D.H."/>
            <person name="Pandey A.P."/>
            <person name="Papenfuss A.P."/>
            <person name="Gasser R.B.G."/>
            <person name="Fischer K.F."/>
        </authorList>
    </citation>
    <scope>NUCLEOTIDE SEQUENCE</scope>
    <source>
        <strain evidence="2">SSS_KF_BRIS2020</strain>
    </source>
</reference>
<evidence type="ECO:0000256" key="1">
    <source>
        <dbReference type="SAM" id="MobiDB-lite"/>
    </source>
</evidence>
<reference evidence="4" key="1">
    <citation type="journal article" date="2020" name="PLoS Negl. Trop. Dis.">
        <title>High-quality nuclear genome for Sarcoptes scabiei-A critical resource for a neglected parasite.</title>
        <authorList>
            <person name="Korhonen P.K."/>
            <person name="Gasser R.B."/>
            <person name="Ma G."/>
            <person name="Wang T."/>
            <person name="Stroehlein A.J."/>
            <person name="Young N.D."/>
            <person name="Ang C.S."/>
            <person name="Fernando D.D."/>
            <person name="Lu H.C."/>
            <person name="Taylor S."/>
            <person name="Reynolds S.L."/>
            <person name="Mofiz E."/>
            <person name="Najaraj S.H."/>
            <person name="Gowda H."/>
            <person name="Madugundu A."/>
            <person name="Renuse S."/>
            <person name="Holt D."/>
            <person name="Pandey A."/>
            <person name="Papenfuss A.T."/>
            <person name="Fischer K."/>
        </authorList>
    </citation>
    <scope>NUCLEOTIDE SEQUENCE [LARGE SCALE GENOMIC DNA]</scope>
</reference>
<evidence type="ECO:0000313" key="3">
    <source>
        <dbReference type="EnsemblMetazoa" id="KAF7493760.1"/>
    </source>
</evidence>
<feature type="compositionally biased region" description="Polar residues" evidence="1">
    <location>
        <begin position="58"/>
        <end position="74"/>
    </location>
</feature>
<organism evidence="2">
    <name type="scientific">Sarcoptes scabiei</name>
    <name type="common">Itch mite</name>
    <name type="synonym">Acarus scabiei</name>
    <dbReference type="NCBI Taxonomy" id="52283"/>
    <lineage>
        <taxon>Eukaryota</taxon>
        <taxon>Metazoa</taxon>
        <taxon>Ecdysozoa</taxon>
        <taxon>Arthropoda</taxon>
        <taxon>Chelicerata</taxon>
        <taxon>Arachnida</taxon>
        <taxon>Acari</taxon>
        <taxon>Acariformes</taxon>
        <taxon>Sarcoptiformes</taxon>
        <taxon>Astigmata</taxon>
        <taxon>Psoroptidia</taxon>
        <taxon>Sarcoptoidea</taxon>
        <taxon>Sarcoptidae</taxon>
        <taxon>Sarcoptinae</taxon>
        <taxon>Sarcoptes</taxon>
    </lineage>
</organism>
<dbReference type="EMBL" id="WVUK01000055">
    <property type="protein sequence ID" value="KAF7493760.1"/>
    <property type="molecule type" value="Genomic_DNA"/>
</dbReference>
<evidence type="ECO:0000313" key="4">
    <source>
        <dbReference type="Proteomes" id="UP000070412"/>
    </source>
</evidence>